<feature type="domain" description="Flagellar basal-body/hook protein C-terminal" evidence="7">
    <location>
        <begin position="388"/>
        <end position="432"/>
    </location>
</feature>
<dbReference type="GO" id="GO:0071978">
    <property type="term" value="P:bacterial-type flagellum-dependent swarming motility"/>
    <property type="evidence" value="ECO:0007669"/>
    <property type="project" value="TreeGrafter"/>
</dbReference>
<keyword evidence="10" id="KW-0969">Cilium</keyword>
<dbReference type="SUPFAM" id="SSF117143">
    <property type="entry name" value="Flagellar hook protein flgE"/>
    <property type="match status" value="1"/>
</dbReference>
<evidence type="ECO:0000256" key="5">
    <source>
        <dbReference type="RuleBase" id="RU362116"/>
    </source>
</evidence>
<accession>A0A7G3GCQ4</accession>
<dbReference type="PROSITE" id="PS00588">
    <property type="entry name" value="FLAGELLA_BB_ROD"/>
    <property type="match status" value="1"/>
</dbReference>
<dbReference type="AlphaFoldDB" id="A0A7G3GCQ4"/>
<reference evidence="10 11" key="1">
    <citation type="submission" date="2018-01" db="EMBL/GenBank/DDBJ databases">
        <title>Genome sequence of Iodobacter sp. strain PCH194 isolated from Indian Trans-Himalaya.</title>
        <authorList>
            <person name="Kumar V."/>
            <person name="Thakur V."/>
            <person name="Kumar S."/>
            <person name="Singh D."/>
        </authorList>
    </citation>
    <scope>NUCLEOTIDE SEQUENCE [LARGE SCALE GENOMIC DNA]</scope>
    <source>
        <strain evidence="10 11">PCH194</strain>
    </source>
</reference>
<evidence type="ECO:0000256" key="2">
    <source>
        <dbReference type="ARBA" id="ARBA00009677"/>
    </source>
</evidence>
<evidence type="ECO:0000259" key="7">
    <source>
        <dbReference type="Pfam" id="PF06429"/>
    </source>
</evidence>
<dbReference type="Pfam" id="PF00460">
    <property type="entry name" value="Flg_bb_rod"/>
    <property type="match status" value="1"/>
</dbReference>
<name>A0A7G3GCQ4_9NEIS</name>
<evidence type="ECO:0000256" key="4">
    <source>
        <dbReference type="ARBA" id="ARBA00023143"/>
    </source>
</evidence>
<dbReference type="NCBIfam" id="NF004238">
    <property type="entry name" value="PRK05682.1-1"/>
    <property type="match status" value="1"/>
</dbReference>
<dbReference type="RefSeq" id="WP_130107229.1">
    <property type="nucleotide sequence ID" value="NZ_CP025781.1"/>
</dbReference>
<dbReference type="Pfam" id="PF22692">
    <property type="entry name" value="LlgE_F_G_D1"/>
    <property type="match status" value="1"/>
</dbReference>
<evidence type="ECO:0000259" key="9">
    <source>
        <dbReference type="Pfam" id="PF22692"/>
    </source>
</evidence>
<dbReference type="InterPro" id="IPR001444">
    <property type="entry name" value="Flag_bb_rod_N"/>
</dbReference>
<proteinExistence type="inferred from homology"/>
<evidence type="ECO:0000259" key="6">
    <source>
        <dbReference type="Pfam" id="PF00460"/>
    </source>
</evidence>
<dbReference type="InterPro" id="IPR010930">
    <property type="entry name" value="Flg_bb/hook_C_dom"/>
</dbReference>
<dbReference type="NCBIfam" id="TIGR03506">
    <property type="entry name" value="FlgEFG_subfam"/>
    <property type="match status" value="1"/>
</dbReference>
<gene>
    <name evidence="10" type="primary">flgE</name>
    <name evidence="10" type="ORF">C1H71_14970</name>
</gene>
<feature type="domain" description="Flagellar hook protein FlgE/F/G-like D1" evidence="9">
    <location>
        <begin position="82"/>
        <end position="129"/>
    </location>
</feature>
<keyword evidence="11" id="KW-1185">Reference proteome</keyword>
<comment type="subcellular location">
    <subcellularLocation>
        <location evidence="1 5">Bacterial flagellum basal body</location>
    </subcellularLocation>
</comment>
<dbReference type="GO" id="GO:0005829">
    <property type="term" value="C:cytosol"/>
    <property type="evidence" value="ECO:0007669"/>
    <property type="project" value="TreeGrafter"/>
</dbReference>
<dbReference type="GO" id="GO:0009425">
    <property type="term" value="C:bacterial-type flagellum basal body"/>
    <property type="evidence" value="ECO:0007669"/>
    <property type="project" value="UniProtKB-SubCell"/>
</dbReference>
<dbReference type="InterPro" id="IPR053967">
    <property type="entry name" value="LlgE_F_G-like_D1"/>
</dbReference>
<dbReference type="Gene3D" id="2.60.98.20">
    <property type="entry name" value="Flagellar hook protein FlgE"/>
    <property type="match status" value="1"/>
</dbReference>
<keyword evidence="4 5" id="KW-0975">Bacterial flagellum</keyword>
<dbReference type="PANTHER" id="PTHR30435">
    <property type="entry name" value="FLAGELLAR PROTEIN"/>
    <property type="match status" value="1"/>
</dbReference>
<comment type="similarity">
    <text evidence="2 5">Belongs to the flagella basal body rod proteins family.</text>
</comment>
<feature type="domain" description="Flagellar basal body rod protein N-terminal" evidence="6">
    <location>
        <begin position="6"/>
        <end position="33"/>
    </location>
</feature>
<evidence type="ECO:0000256" key="3">
    <source>
        <dbReference type="ARBA" id="ARBA00019015"/>
    </source>
</evidence>
<dbReference type="InterPro" id="IPR011491">
    <property type="entry name" value="FlgE_D2"/>
</dbReference>
<evidence type="ECO:0000313" key="11">
    <source>
        <dbReference type="Proteomes" id="UP000515917"/>
    </source>
</evidence>
<dbReference type="InterPro" id="IPR019776">
    <property type="entry name" value="Flagellar_basal_body_rod_CS"/>
</dbReference>
<feature type="domain" description="Flagellar hook protein FlgE D2" evidence="8">
    <location>
        <begin position="185"/>
        <end position="314"/>
    </location>
</feature>
<dbReference type="InterPro" id="IPR020013">
    <property type="entry name" value="Flagellar_FlgE/F/G"/>
</dbReference>
<dbReference type="KEGG" id="ifl:C1H71_14970"/>
<evidence type="ECO:0000256" key="1">
    <source>
        <dbReference type="ARBA" id="ARBA00004117"/>
    </source>
</evidence>
<keyword evidence="10" id="KW-0966">Cell projection</keyword>
<dbReference type="Pfam" id="PF07559">
    <property type="entry name" value="FlgE_D2"/>
    <property type="match status" value="1"/>
</dbReference>
<dbReference type="EMBL" id="CP025781">
    <property type="protein sequence ID" value="QBC44703.1"/>
    <property type="molecule type" value="Genomic_DNA"/>
</dbReference>
<dbReference type="InterPro" id="IPR037058">
    <property type="entry name" value="Falgellar_hook_FlgE_sf"/>
</dbReference>
<comment type="function">
    <text evidence="5">A flexible structure which links the flagellar filament to the drive apparatus in the basal body.</text>
</comment>
<dbReference type="Pfam" id="PF06429">
    <property type="entry name" value="Flg_bbr_C"/>
    <property type="match status" value="1"/>
</dbReference>
<protein>
    <recommendedName>
        <fullName evidence="3 5">Flagellar hook protein FlgE</fullName>
    </recommendedName>
</protein>
<dbReference type="InterPro" id="IPR037925">
    <property type="entry name" value="FlgE/F/G-like"/>
</dbReference>
<evidence type="ECO:0000313" key="10">
    <source>
        <dbReference type="EMBL" id="QBC44703.1"/>
    </source>
</evidence>
<dbReference type="PANTHER" id="PTHR30435:SF1">
    <property type="entry name" value="FLAGELLAR HOOK PROTEIN FLGE"/>
    <property type="match status" value="1"/>
</dbReference>
<keyword evidence="10" id="KW-0282">Flagellum</keyword>
<sequence length="433" mass="45867">MGFQQGLSGLSASSKSLDAIGNNIANSSTVGFKQSRSEFADMYANTFANSSTISGMGARTVAVTQQFGQGNLTSTNNPLDIAITGNGYFRMMDGDSVSYTRNGQFQVNKDGFIVGNTGQKLTGWPFDINANALQKGGNPAPLQLSVGNIGAKTTGWTEVVGGGVSAGLQFGMNLDASQLPKDRTNPLAANYVGALNPADVKTFTNSTSAQVYDSQGVSHSLTMYFTKTAPNTWEVRTRFDNDPVSLPNNDPLNLNPYPDVTFDSNGKLINPLPLSFSTTLASGATSPLAFRIGLEGTTQYGSPFGVNTIKQDGYPDGVLTGVLVDREGIMQGKYSNGQNRAIGQITLTNFANSQGLQNLGDNRWAETFASGQPRTNDPGTSDLGSLQSASVEDANVDLTAELVNLITAQRTYQANAQTIKAQDTILQTIVNLR</sequence>
<evidence type="ECO:0000259" key="8">
    <source>
        <dbReference type="Pfam" id="PF07559"/>
    </source>
</evidence>
<dbReference type="Proteomes" id="UP000515917">
    <property type="component" value="Chromosome"/>
</dbReference>
<organism evidence="10 11">
    <name type="scientific">Iodobacter fluviatilis</name>
    <dbReference type="NCBI Taxonomy" id="537"/>
    <lineage>
        <taxon>Bacteria</taxon>
        <taxon>Pseudomonadati</taxon>
        <taxon>Pseudomonadota</taxon>
        <taxon>Betaproteobacteria</taxon>
        <taxon>Neisseriales</taxon>
        <taxon>Chitinibacteraceae</taxon>
        <taxon>Iodobacter</taxon>
    </lineage>
</organism>
<dbReference type="GO" id="GO:0009424">
    <property type="term" value="C:bacterial-type flagellum hook"/>
    <property type="evidence" value="ECO:0007669"/>
    <property type="project" value="TreeGrafter"/>
</dbReference>